<dbReference type="InterPro" id="IPR004837">
    <property type="entry name" value="NaCa_Exmemb"/>
</dbReference>
<keyword evidence="2 5" id="KW-0812">Transmembrane</keyword>
<evidence type="ECO:0000313" key="7">
    <source>
        <dbReference type="EMBL" id="KGF52487.1"/>
    </source>
</evidence>
<feature type="transmembrane region" description="Helical" evidence="5">
    <location>
        <begin position="74"/>
        <end position="96"/>
    </location>
</feature>
<dbReference type="InterPro" id="IPR044880">
    <property type="entry name" value="NCX_ion-bd_dom_sf"/>
</dbReference>
<keyword evidence="4 5" id="KW-0472">Membrane</keyword>
<feature type="transmembrane region" description="Helical" evidence="5">
    <location>
        <begin position="303"/>
        <end position="319"/>
    </location>
</feature>
<dbReference type="Gene3D" id="1.20.1420.30">
    <property type="entry name" value="NCX, central ion-binding region"/>
    <property type="match status" value="2"/>
</dbReference>
<name>A0A096CC45_9BACT</name>
<comment type="subcellular location">
    <subcellularLocation>
        <location evidence="1">Membrane</location>
        <topology evidence="1">Multi-pass membrane protein</topology>
    </subcellularLocation>
</comment>
<dbReference type="InterPro" id="IPR004481">
    <property type="entry name" value="K/Na/Ca-exchanger"/>
</dbReference>
<dbReference type="GO" id="GO:0006874">
    <property type="term" value="P:intracellular calcium ion homeostasis"/>
    <property type="evidence" value="ECO:0007669"/>
    <property type="project" value="TreeGrafter"/>
</dbReference>
<reference evidence="7 8" key="1">
    <citation type="submission" date="2014-07" db="EMBL/GenBank/DDBJ databases">
        <authorList>
            <person name="McCorrison J."/>
            <person name="Sanka R."/>
            <person name="Torralba M."/>
            <person name="Gillis M."/>
            <person name="Haft D.H."/>
            <person name="Methe B."/>
            <person name="Sutton G."/>
            <person name="Nelson K.E."/>
        </authorList>
    </citation>
    <scope>NUCLEOTIDE SEQUENCE [LARGE SCALE GENOMIC DNA]</scope>
    <source>
        <strain evidence="7 8">DNF00058</strain>
    </source>
</reference>
<evidence type="ECO:0000256" key="2">
    <source>
        <dbReference type="ARBA" id="ARBA00022692"/>
    </source>
</evidence>
<keyword evidence="8" id="KW-1185">Reference proteome</keyword>
<feature type="transmembrane region" description="Helical" evidence="5">
    <location>
        <begin position="272"/>
        <end position="291"/>
    </location>
</feature>
<gene>
    <name evidence="7" type="ORF">HMPREF9302_03415</name>
</gene>
<evidence type="ECO:0000259" key="6">
    <source>
        <dbReference type="Pfam" id="PF01699"/>
    </source>
</evidence>
<comment type="caution">
    <text evidence="7">The sequence shown here is derived from an EMBL/GenBank/DDBJ whole genome shotgun (WGS) entry which is preliminary data.</text>
</comment>
<dbReference type="GO" id="GO:0005262">
    <property type="term" value="F:calcium channel activity"/>
    <property type="evidence" value="ECO:0007669"/>
    <property type="project" value="TreeGrafter"/>
</dbReference>
<evidence type="ECO:0000256" key="1">
    <source>
        <dbReference type="ARBA" id="ARBA00004141"/>
    </source>
</evidence>
<feature type="transmembrane region" description="Helical" evidence="5">
    <location>
        <begin position="247"/>
        <end position="266"/>
    </location>
</feature>
<evidence type="ECO:0000256" key="5">
    <source>
        <dbReference type="SAM" id="Phobius"/>
    </source>
</evidence>
<dbReference type="RefSeq" id="WP_019036597.1">
    <property type="nucleotide sequence ID" value="NZ_JRNU01000011.1"/>
</dbReference>
<feature type="domain" description="Sodium/calcium exchanger membrane region" evidence="6">
    <location>
        <begin position="178"/>
        <end position="315"/>
    </location>
</feature>
<evidence type="ECO:0000313" key="8">
    <source>
        <dbReference type="Proteomes" id="UP000029614"/>
    </source>
</evidence>
<dbReference type="NCBIfam" id="TIGR00367">
    <property type="entry name" value="calcium/sodium antiporter"/>
    <property type="match status" value="1"/>
</dbReference>
<feature type="transmembrane region" description="Helical" evidence="5">
    <location>
        <begin position="35"/>
        <end position="54"/>
    </location>
</feature>
<organism evidence="7 8">
    <name type="scientific">Prevotella amnii DNF00058</name>
    <dbReference type="NCBI Taxonomy" id="1401066"/>
    <lineage>
        <taxon>Bacteria</taxon>
        <taxon>Pseudomonadati</taxon>
        <taxon>Bacteroidota</taxon>
        <taxon>Bacteroidia</taxon>
        <taxon>Bacteroidales</taxon>
        <taxon>Prevotellaceae</taxon>
        <taxon>Prevotella</taxon>
    </lineage>
</organism>
<dbReference type="AlphaFoldDB" id="A0A096CC45"/>
<feature type="transmembrane region" description="Helical" evidence="5">
    <location>
        <begin position="175"/>
        <end position="201"/>
    </location>
</feature>
<proteinExistence type="predicted"/>
<dbReference type="OrthoDB" id="9794225at2"/>
<dbReference type="PANTHER" id="PTHR10846:SF8">
    <property type="entry name" value="INNER MEMBRANE PROTEIN YRBG"/>
    <property type="match status" value="1"/>
</dbReference>
<feature type="transmembrane region" description="Helical" evidence="5">
    <location>
        <begin position="6"/>
        <end position="23"/>
    </location>
</feature>
<evidence type="ECO:0000256" key="4">
    <source>
        <dbReference type="ARBA" id="ARBA00023136"/>
    </source>
</evidence>
<dbReference type="GO" id="GO:0005886">
    <property type="term" value="C:plasma membrane"/>
    <property type="evidence" value="ECO:0007669"/>
    <property type="project" value="TreeGrafter"/>
</dbReference>
<feature type="domain" description="Sodium/calcium exchanger membrane region" evidence="6">
    <location>
        <begin position="5"/>
        <end position="141"/>
    </location>
</feature>
<dbReference type="EMBL" id="JRNU01000011">
    <property type="protein sequence ID" value="KGF52487.1"/>
    <property type="molecule type" value="Genomic_DNA"/>
</dbReference>
<protein>
    <submittedName>
        <fullName evidence="7">Sodium:proton exchanger</fullName>
    </submittedName>
</protein>
<keyword evidence="3 5" id="KW-1133">Transmembrane helix</keyword>
<accession>A0A096CC45</accession>
<evidence type="ECO:0000256" key="3">
    <source>
        <dbReference type="ARBA" id="ARBA00022989"/>
    </source>
</evidence>
<feature type="transmembrane region" description="Helical" evidence="5">
    <location>
        <begin position="213"/>
        <end position="235"/>
    </location>
</feature>
<dbReference type="PANTHER" id="PTHR10846">
    <property type="entry name" value="SODIUM/POTASSIUM/CALCIUM EXCHANGER"/>
    <property type="match status" value="1"/>
</dbReference>
<feature type="transmembrane region" description="Helical" evidence="5">
    <location>
        <begin position="129"/>
        <end position="145"/>
    </location>
</feature>
<dbReference type="Pfam" id="PF01699">
    <property type="entry name" value="Na_Ca_ex"/>
    <property type="match status" value="2"/>
</dbReference>
<dbReference type="GO" id="GO:0008273">
    <property type="term" value="F:calcium, potassium:sodium antiporter activity"/>
    <property type="evidence" value="ECO:0007669"/>
    <property type="project" value="TreeGrafter"/>
</dbReference>
<dbReference type="Proteomes" id="UP000029614">
    <property type="component" value="Unassembled WGS sequence"/>
</dbReference>
<sequence length="321" mass="34243">MLLNLGFIFIGVTLVLWGADKLTDGSVAIAQKMRVSQVIIGLTVVAMGTSMPEFSVSLVSALKGTSDLAIGNVIGSNIINSLFIVGVSAMFSPILITPITIKKDIPFALVSSVVLMMLCYDGMIGRIDAGIIFAMFIIFMIKTLQEAKSDVKIDKANSKSIISENIISEKQHKKIWVSVIWIIVGLSCLIFGSNLFVSGAVKVASSLGVSDAIIGLTIVAGGTSLPELATSVVAARKGDSGIAIGNVIGSNIFNILAVLGVTGLIHPMLLQGITMFDLSIMVISMILIWFLSFTKYTIERWEGFCLIVVFIGYMVKLLVSI</sequence>